<organism evidence="1 2">
    <name type="scientific">Rhodococcus aetherivorans</name>
    <dbReference type="NCBI Taxonomy" id="191292"/>
    <lineage>
        <taxon>Bacteria</taxon>
        <taxon>Bacillati</taxon>
        <taxon>Actinomycetota</taxon>
        <taxon>Actinomycetes</taxon>
        <taxon>Mycobacteriales</taxon>
        <taxon>Nocardiaceae</taxon>
        <taxon>Rhodococcus</taxon>
    </lineage>
</organism>
<accession>A0ABQ0YHD0</accession>
<evidence type="ECO:0000313" key="1">
    <source>
        <dbReference type="EMBL" id="GES35894.1"/>
    </source>
</evidence>
<reference evidence="1 2" key="1">
    <citation type="journal article" date="2018" name="Biodegradation">
        <title>1,4-Dioxane degradation characteristics of Rhodococcus aetherivorans JCM 14343.</title>
        <authorList>
            <person name="Inoue D."/>
            <person name="Tsunoda T."/>
            <person name="Yamamoto N."/>
            <person name="Ike M."/>
            <person name="Sei K."/>
        </authorList>
    </citation>
    <scope>NUCLEOTIDE SEQUENCE [LARGE SCALE GENOMIC DNA]</scope>
    <source>
        <strain evidence="1 2">JCM 14343</strain>
    </source>
</reference>
<dbReference type="Proteomes" id="UP000325466">
    <property type="component" value="Unassembled WGS sequence"/>
</dbReference>
<sequence length="41" mass="4889">MRVWDADDVLDQLFDVYEQLPEETRRAIPLKRAWVLDEEAG</sequence>
<evidence type="ECO:0000313" key="2">
    <source>
        <dbReference type="Proteomes" id="UP000325466"/>
    </source>
</evidence>
<name>A0ABQ0YHD0_9NOCA</name>
<comment type="caution">
    <text evidence="1">The sequence shown here is derived from an EMBL/GenBank/DDBJ whole genome shotgun (WGS) entry which is preliminary data.</text>
</comment>
<dbReference type="EMBL" id="BLAH01000029">
    <property type="protein sequence ID" value="GES35894.1"/>
    <property type="molecule type" value="Genomic_DNA"/>
</dbReference>
<protein>
    <submittedName>
        <fullName evidence="1">Uncharacterized protein</fullName>
    </submittedName>
</protein>
<gene>
    <name evidence="1" type="ORF">RAJCM14343_1143</name>
</gene>
<keyword evidence="2" id="KW-1185">Reference proteome</keyword>
<proteinExistence type="predicted"/>